<evidence type="ECO:0000313" key="2">
    <source>
        <dbReference type="EMBL" id="QQD17458.1"/>
    </source>
</evidence>
<organism evidence="2 3">
    <name type="scientific">Spongiibacter nanhainus</name>
    <dbReference type="NCBI Taxonomy" id="2794344"/>
    <lineage>
        <taxon>Bacteria</taxon>
        <taxon>Pseudomonadati</taxon>
        <taxon>Pseudomonadota</taxon>
        <taxon>Gammaproteobacteria</taxon>
        <taxon>Cellvibrionales</taxon>
        <taxon>Spongiibacteraceae</taxon>
        <taxon>Spongiibacter</taxon>
    </lineage>
</organism>
<dbReference type="Pfam" id="PF00149">
    <property type="entry name" value="Metallophos"/>
    <property type="match status" value="1"/>
</dbReference>
<dbReference type="InterPro" id="IPR004843">
    <property type="entry name" value="Calcineurin-like_PHP"/>
</dbReference>
<dbReference type="PANTHER" id="PTHR37844:SF2">
    <property type="entry name" value="SER_THR PROTEIN PHOSPHATASE SUPERFAMILY (AFU_ORTHOLOGUE AFUA_1G14840)"/>
    <property type="match status" value="1"/>
</dbReference>
<protein>
    <submittedName>
        <fullName evidence="2">Metallophosphoesterase</fullName>
    </submittedName>
</protein>
<dbReference type="SUPFAM" id="SSF56300">
    <property type="entry name" value="Metallo-dependent phosphatases"/>
    <property type="match status" value="1"/>
</dbReference>
<name>A0A7T4QZ42_9GAMM</name>
<sequence length="249" mass="28084">MKLLVLSDLHLEFGPLEVDSGYADVVVLAGDIHLKTRGVEWAKETFPNQPVVMVLGNHEYYGEKYPNLLEKAKIAAQDSNVRVLENESIEINGVRFLGCTLWTDLRLQGDPRMAGYFCQQEMTDFKKIRVAPRYSKLSPVSMTRIHEKSLSWLRTQLQTPFSGKTVVVTHHAPSARSISEAHREELTSAAYASHLDDVVETSSASLWVHGHLHNSSDYTLSNTRVVCNPRGYLPDELNPNFETNYVVEV</sequence>
<dbReference type="KEGG" id="snan:I6N98_13955"/>
<reference evidence="2 3" key="1">
    <citation type="submission" date="2020-12" db="EMBL/GenBank/DDBJ databases">
        <authorList>
            <person name="Shan Y."/>
        </authorList>
    </citation>
    <scope>NUCLEOTIDE SEQUENCE [LARGE SCALE GENOMIC DNA]</scope>
    <source>
        <strain evidence="3">csc3.9</strain>
    </source>
</reference>
<evidence type="ECO:0000313" key="3">
    <source>
        <dbReference type="Proteomes" id="UP000596063"/>
    </source>
</evidence>
<dbReference type="AlphaFoldDB" id="A0A7T4QZ42"/>
<gene>
    <name evidence="2" type="ORF">I6N98_13955</name>
</gene>
<evidence type="ECO:0000259" key="1">
    <source>
        <dbReference type="Pfam" id="PF00149"/>
    </source>
</evidence>
<dbReference type="EMBL" id="CP066167">
    <property type="protein sequence ID" value="QQD17458.1"/>
    <property type="molecule type" value="Genomic_DNA"/>
</dbReference>
<feature type="domain" description="Calcineurin-like phosphoesterase" evidence="1">
    <location>
        <begin position="1"/>
        <end position="214"/>
    </location>
</feature>
<dbReference type="InterPro" id="IPR029052">
    <property type="entry name" value="Metallo-depent_PP-like"/>
</dbReference>
<dbReference type="RefSeq" id="WP_198568959.1">
    <property type="nucleotide sequence ID" value="NZ_CP066167.1"/>
</dbReference>
<keyword evidence="3" id="KW-1185">Reference proteome</keyword>
<dbReference type="Gene3D" id="3.60.21.10">
    <property type="match status" value="1"/>
</dbReference>
<dbReference type="Proteomes" id="UP000596063">
    <property type="component" value="Chromosome"/>
</dbReference>
<dbReference type="GO" id="GO:0016787">
    <property type="term" value="F:hydrolase activity"/>
    <property type="evidence" value="ECO:0007669"/>
    <property type="project" value="InterPro"/>
</dbReference>
<accession>A0A7T4QZ42</accession>
<dbReference type="PANTHER" id="PTHR37844">
    <property type="entry name" value="SER/THR PROTEIN PHOSPHATASE SUPERFAMILY (AFU_ORTHOLOGUE AFUA_1G14840)"/>
    <property type="match status" value="1"/>
</dbReference>
<proteinExistence type="predicted"/>